<dbReference type="GO" id="GO:0005737">
    <property type="term" value="C:cytoplasm"/>
    <property type="evidence" value="ECO:0007669"/>
    <property type="project" value="UniProtKB-SubCell"/>
</dbReference>
<feature type="binding site" evidence="6">
    <location>
        <position position="8"/>
    </location>
    <ligand>
        <name>Mg(2+)</name>
        <dbReference type="ChEBI" id="CHEBI:18420"/>
    </ligand>
</feature>
<protein>
    <recommendedName>
        <fullName evidence="6">Acetate kinase</fullName>
        <ecNumber evidence="6">2.7.2.1</ecNumber>
    </recommendedName>
    <alternativeName>
        <fullName evidence="6">Acetokinase</fullName>
    </alternativeName>
</protein>
<comment type="catalytic activity">
    <reaction evidence="6">
        <text>acetate + ATP = acetyl phosphate + ADP</text>
        <dbReference type="Rhea" id="RHEA:11352"/>
        <dbReference type="ChEBI" id="CHEBI:22191"/>
        <dbReference type="ChEBI" id="CHEBI:30089"/>
        <dbReference type="ChEBI" id="CHEBI:30616"/>
        <dbReference type="ChEBI" id="CHEBI:456216"/>
        <dbReference type="EC" id="2.7.2.1"/>
    </reaction>
</comment>
<sequence length="393" mass="42783">MSKYLLINPGSASKKYALYSEGVELFKIHLEYEDGKIIATNEGGGKSEKLTISQAEYDSSLKYALQTMISAKIINAESEIAGAGVRIVAPGNYFMDHKIIDKEYEAKLKEAGRQAPLHLKPARQEIEQLRRVLPKVSLAAVSDSAFHTALPPQARLYNLPPETAEKFGIYRFGYHGISAQSVIEKIKNRLGNVPPKTIICHLGSGSSLHAVKDGLSFDTTMGFTPLEGLTMGTRIGNIDAGAVLFLLQKSGMSPTELEDYFNTRCGLLGLSGKTADIRELLKLEEAGDANAKIALEAFIYSVRKYIGAYSAVLGGLDLLVFTATIGERSFIMRARICAGLESLGITLDEEKNNETVSRDGFLEKEGSPVKIAVIISDEMGQMARETELLLAPN</sequence>
<dbReference type="GO" id="GO:0006085">
    <property type="term" value="P:acetyl-CoA biosynthetic process"/>
    <property type="evidence" value="ECO:0007669"/>
    <property type="project" value="UniProtKB-UniRule"/>
</dbReference>
<dbReference type="EMBL" id="MEVL01000017">
    <property type="protein sequence ID" value="OGC61237.1"/>
    <property type="molecule type" value="Genomic_DNA"/>
</dbReference>
<dbReference type="Gene3D" id="3.30.420.40">
    <property type="match status" value="2"/>
</dbReference>
<feature type="active site" description="Proton donor/acceptor" evidence="6">
    <location>
        <position position="143"/>
    </location>
</feature>
<evidence type="ECO:0000313" key="8">
    <source>
        <dbReference type="EMBL" id="OGC61237.1"/>
    </source>
</evidence>
<comment type="similarity">
    <text evidence="1 6 7">Belongs to the acetokinase family.</text>
</comment>
<dbReference type="EC" id="2.7.2.1" evidence="6"/>
<reference evidence="8 9" key="1">
    <citation type="journal article" date="2016" name="Nat. Commun.">
        <title>Thousands of microbial genomes shed light on interconnected biogeochemical processes in an aquifer system.</title>
        <authorList>
            <person name="Anantharaman K."/>
            <person name="Brown C.T."/>
            <person name="Hug L.A."/>
            <person name="Sharon I."/>
            <person name="Castelle C.J."/>
            <person name="Probst A.J."/>
            <person name="Thomas B.C."/>
            <person name="Singh A."/>
            <person name="Wilkins M.J."/>
            <person name="Karaoz U."/>
            <person name="Brodie E.L."/>
            <person name="Williams K.H."/>
            <person name="Hubbard S.S."/>
            <person name="Banfield J.F."/>
        </authorList>
    </citation>
    <scope>NUCLEOTIDE SEQUENCE [LARGE SCALE GENOMIC DNA]</scope>
</reference>
<dbReference type="GO" id="GO:0000287">
    <property type="term" value="F:magnesium ion binding"/>
    <property type="evidence" value="ECO:0007669"/>
    <property type="project" value="UniProtKB-UniRule"/>
</dbReference>
<comment type="caution">
    <text evidence="8">The sequence shown here is derived from an EMBL/GenBank/DDBJ whole genome shotgun (WGS) entry which is preliminary data.</text>
</comment>
<keyword evidence="2 6" id="KW-0808">Transferase</keyword>
<feature type="binding site" evidence="6">
    <location>
        <position position="86"/>
    </location>
    <ligand>
        <name>substrate</name>
    </ligand>
</feature>
<keyword evidence="5 6" id="KW-0067">ATP-binding</keyword>
<dbReference type="UniPathway" id="UPA00340">
    <property type="reaction ID" value="UER00458"/>
</dbReference>
<comment type="subunit">
    <text evidence="6">Homodimer.</text>
</comment>
<gene>
    <name evidence="6" type="primary">ackA</name>
    <name evidence="8" type="ORF">A2890_00905</name>
</gene>
<evidence type="ECO:0000256" key="3">
    <source>
        <dbReference type="ARBA" id="ARBA00022741"/>
    </source>
</evidence>
<dbReference type="GO" id="GO:0006083">
    <property type="term" value="P:acetate metabolic process"/>
    <property type="evidence" value="ECO:0007669"/>
    <property type="project" value="TreeGrafter"/>
</dbReference>
<comment type="function">
    <text evidence="6">Catalyzes the formation of acetyl phosphate from acetate and ATP. Can also catalyze the reverse reaction.</text>
</comment>
<dbReference type="GO" id="GO:0008776">
    <property type="term" value="F:acetate kinase activity"/>
    <property type="evidence" value="ECO:0007669"/>
    <property type="project" value="UniProtKB-UniRule"/>
</dbReference>
<evidence type="ECO:0000256" key="5">
    <source>
        <dbReference type="ARBA" id="ARBA00022840"/>
    </source>
</evidence>
<feature type="site" description="Transition state stabilizer" evidence="6">
    <location>
        <position position="234"/>
    </location>
</feature>
<dbReference type="InterPro" id="IPR000890">
    <property type="entry name" value="Aliphatic_acid_kin_short-chain"/>
</dbReference>
<dbReference type="PROSITE" id="PS01076">
    <property type="entry name" value="ACETATE_KINASE_2"/>
    <property type="match status" value="1"/>
</dbReference>
<dbReference type="InterPro" id="IPR043129">
    <property type="entry name" value="ATPase_NBD"/>
</dbReference>
<comment type="pathway">
    <text evidence="6">Metabolic intermediate biosynthesis; acetyl-CoA biosynthesis; acetyl-CoA from acetate: step 1/2.</text>
</comment>
<evidence type="ECO:0000256" key="1">
    <source>
        <dbReference type="ARBA" id="ARBA00008748"/>
    </source>
</evidence>
<dbReference type="Proteomes" id="UP000176967">
    <property type="component" value="Unassembled WGS sequence"/>
</dbReference>
<keyword evidence="3 6" id="KW-0547">Nucleotide-binding</keyword>
<name>A0A1F4VVM3_UNCKA</name>
<feature type="binding site" evidence="6">
    <location>
        <begin position="276"/>
        <end position="278"/>
    </location>
    <ligand>
        <name>ATP</name>
        <dbReference type="ChEBI" id="CHEBI:30616"/>
    </ligand>
</feature>
<dbReference type="PIRSF" id="PIRSF000722">
    <property type="entry name" value="Acetate_prop_kin"/>
    <property type="match status" value="1"/>
</dbReference>
<comment type="subcellular location">
    <subcellularLocation>
        <location evidence="6">Cytoplasm</location>
    </subcellularLocation>
</comment>
<dbReference type="AlphaFoldDB" id="A0A1F4VVM3"/>
<dbReference type="HAMAP" id="MF_00020">
    <property type="entry name" value="Acetate_kinase"/>
    <property type="match status" value="1"/>
</dbReference>
<keyword evidence="4 6" id="KW-0418">Kinase</keyword>
<keyword evidence="6" id="KW-0963">Cytoplasm</keyword>
<dbReference type="GO" id="GO:0005524">
    <property type="term" value="F:ATP binding"/>
    <property type="evidence" value="ECO:0007669"/>
    <property type="project" value="UniProtKB-KW"/>
</dbReference>
<dbReference type="PANTHER" id="PTHR21060:SF15">
    <property type="entry name" value="ACETATE KINASE-RELATED"/>
    <property type="match status" value="1"/>
</dbReference>
<proteinExistence type="inferred from homology"/>
<dbReference type="PANTHER" id="PTHR21060">
    <property type="entry name" value="ACETATE KINASE"/>
    <property type="match status" value="1"/>
</dbReference>
<dbReference type="SUPFAM" id="SSF53067">
    <property type="entry name" value="Actin-like ATPase domain"/>
    <property type="match status" value="2"/>
</dbReference>
<evidence type="ECO:0000256" key="6">
    <source>
        <dbReference type="HAMAP-Rule" id="MF_00020"/>
    </source>
</evidence>
<keyword evidence="6" id="KW-0479">Metal-binding</keyword>
<evidence type="ECO:0000256" key="2">
    <source>
        <dbReference type="ARBA" id="ARBA00022679"/>
    </source>
</evidence>
<feature type="site" description="Transition state stabilizer" evidence="6">
    <location>
        <position position="175"/>
    </location>
</feature>
<organism evidence="8 9">
    <name type="scientific">candidate division WWE3 bacterium RIFCSPLOWO2_01_FULL_53_14</name>
    <dbReference type="NCBI Taxonomy" id="1802628"/>
    <lineage>
        <taxon>Bacteria</taxon>
        <taxon>Katanobacteria</taxon>
    </lineage>
</organism>
<feature type="binding site" evidence="6">
    <location>
        <position position="378"/>
    </location>
    <ligand>
        <name>Mg(2+)</name>
        <dbReference type="ChEBI" id="CHEBI:18420"/>
    </ligand>
</feature>
<accession>A0A1F4VVM3</accession>
<evidence type="ECO:0000313" key="9">
    <source>
        <dbReference type="Proteomes" id="UP000176967"/>
    </source>
</evidence>
<evidence type="ECO:0000256" key="7">
    <source>
        <dbReference type="RuleBase" id="RU003835"/>
    </source>
</evidence>
<dbReference type="Pfam" id="PF00871">
    <property type="entry name" value="Acetate_kinase"/>
    <property type="match status" value="1"/>
</dbReference>
<feature type="binding site" evidence="6">
    <location>
        <position position="15"/>
    </location>
    <ligand>
        <name>ATP</name>
        <dbReference type="ChEBI" id="CHEBI:30616"/>
    </ligand>
</feature>
<evidence type="ECO:0000256" key="4">
    <source>
        <dbReference type="ARBA" id="ARBA00022777"/>
    </source>
</evidence>
<comment type="caution">
    <text evidence="6">Lacks conserved residue(s) required for the propagation of feature annotation.</text>
</comment>
<dbReference type="NCBIfam" id="TIGR00016">
    <property type="entry name" value="ackA"/>
    <property type="match status" value="1"/>
</dbReference>
<feature type="binding site" evidence="6">
    <location>
        <begin position="201"/>
        <end position="205"/>
    </location>
    <ligand>
        <name>ATP</name>
        <dbReference type="ChEBI" id="CHEBI:30616"/>
    </ligand>
</feature>
<dbReference type="PRINTS" id="PR00471">
    <property type="entry name" value="ACETATEKNASE"/>
</dbReference>
<dbReference type="InterPro" id="IPR004372">
    <property type="entry name" value="Ac/propionate_kinase"/>
</dbReference>
<dbReference type="STRING" id="1802628.A2890_00905"/>
<dbReference type="InterPro" id="IPR023865">
    <property type="entry name" value="Aliphatic_acid_kinase_CS"/>
</dbReference>
<keyword evidence="6" id="KW-0460">Magnesium</keyword>
<comment type="cofactor">
    <cofactor evidence="6">
        <name>Mg(2+)</name>
        <dbReference type="ChEBI" id="CHEBI:18420"/>
    </cofactor>
    <cofactor evidence="6">
        <name>Mn(2+)</name>
        <dbReference type="ChEBI" id="CHEBI:29035"/>
    </cofactor>
    <text evidence="6">Mg(2+). Can also accept Mn(2+).</text>
</comment>